<evidence type="ECO:0000256" key="1">
    <source>
        <dbReference type="ARBA" id="ARBA00004196"/>
    </source>
</evidence>
<dbReference type="InterPro" id="IPR058625">
    <property type="entry name" value="MdtA-like_BSH"/>
</dbReference>
<dbReference type="PANTHER" id="PTHR30469">
    <property type="entry name" value="MULTIDRUG RESISTANCE PROTEIN MDTA"/>
    <property type="match status" value="1"/>
</dbReference>
<dbReference type="NCBIfam" id="TIGR01730">
    <property type="entry name" value="RND_mfp"/>
    <property type="match status" value="1"/>
</dbReference>
<dbReference type="OrthoDB" id="9806939at2"/>
<dbReference type="Gene3D" id="2.40.50.100">
    <property type="match status" value="2"/>
</dbReference>
<gene>
    <name evidence="8" type="ORF">FRUB_02958</name>
</gene>
<dbReference type="Gene3D" id="2.40.30.170">
    <property type="match status" value="1"/>
</dbReference>
<protein>
    <submittedName>
        <fullName evidence="8">Putative Co/Zn/Cd efflux system membrane fusion protein</fullName>
    </submittedName>
</protein>
<dbReference type="InterPro" id="IPR058792">
    <property type="entry name" value="Beta-barrel_RND_2"/>
</dbReference>
<evidence type="ECO:0000313" key="8">
    <source>
        <dbReference type="EMBL" id="OWK43359.1"/>
    </source>
</evidence>
<evidence type="ECO:0000259" key="6">
    <source>
        <dbReference type="Pfam" id="PF25954"/>
    </source>
</evidence>
<dbReference type="RefSeq" id="WP_088254210.1">
    <property type="nucleotide sequence ID" value="NZ_NIDE01000004.1"/>
</dbReference>
<dbReference type="Proteomes" id="UP000214646">
    <property type="component" value="Unassembled WGS sequence"/>
</dbReference>
<evidence type="ECO:0000256" key="2">
    <source>
        <dbReference type="ARBA" id="ARBA00009477"/>
    </source>
</evidence>
<evidence type="ECO:0000256" key="4">
    <source>
        <dbReference type="SAM" id="MobiDB-lite"/>
    </source>
</evidence>
<reference evidence="9" key="1">
    <citation type="submission" date="2017-06" db="EMBL/GenBank/DDBJ databases">
        <title>Genome analysis of Fimbriiglobus ruber SP5, the first member of the order Planctomycetales with confirmed chitinolytic capability.</title>
        <authorList>
            <person name="Ravin N.V."/>
            <person name="Rakitin A.L."/>
            <person name="Ivanova A.A."/>
            <person name="Beletsky A.V."/>
            <person name="Kulichevskaya I.S."/>
            <person name="Mardanov A.V."/>
            <person name="Dedysh S.N."/>
        </authorList>
    </citation>
    <scope>NUCLEOTIDE SEQUENCE [LARGE SCALE GENOMIC DNA]</scope>
    <source>
        <strain evidence="9">SP5</strain>
    </source>
</reference>
<feature type="domain" description="CusB-like beta-barrel" evidence="6">
    <location>
        <begin position="285"/>
        <end position="362"/>
    </location>
</feature>
<dbReference type="Gene3D" id="1.10.287.470">
    <property type="entry name" value="Helix hairpin bin"/>
    <property type="match status" value="1"/>
</dbReference>
<feature type="domain" description="Multidrug resistance protein MdtA-like C-terminal permuted SH3" evidence="7">
    <location>
        <begin position="370"/>
        <end position="427"/>
    </location>
</feature>
<proteinExistence type="inferred from homology"/>
<feature type="region of interest" description="Disordered" evidence="4">
    <location>
        <begin position="430"/>
        <end position="451"/>
    </location>
</feature>
<dbReference type="Pfam" id="PF25967">
    <property type="entry name" value="RND-MFP_C"/>
    <property type="match status" value="1"/>
</dbReference>
<evidence type="ECO:0000259" key="5">
    <source>
        <dbReference type="Pfam" id="PF25917"/>
    </source>
</evidence>
<dbReference type="GO" id="GO:1990281">
    <property type="term" value="C:efflux pump complex"/>
    <property type="evidence" value="ECO:0007669"/>
    <property type="project" value="TreeGrafter"/>
</dbReference>
<dbReference type="Pfam" id="PF25954">
    <property type="entry name" value="Beta-barrel_RND_2"/>
    <property type="match status" value="1"/>
</dbReference>
<dbReference type="InterPro" id="IPR006143">
    <property type="entry name" value="RND_pump_MFP"/>
</dbReference>
<comment type="caution">
    <text evidence="8">The sequence shown here is derived from an EMBL/GenBank/DDBJ whole genome shotgun (WGS) entry which is preliminary data.</text>
</comment>
<dbReference type="Pfam" id="PF25917">
    <property type="entry name" value="BSH_RND"/>
    <property type="match status" value="1"/>
</dbReference>
<evidence type="ECO:0000313" key="9">
    <source>
        <dbReference type="Proteomes" id="UP000214646"/>
    </source>
</evidence>
<comment type="subcellular location">
    <subcellularLocation>
        <location evidence="1">Cell envelope</location>
    </subcellularLocation>
</comment>
<dbReference type="PANTHER" id="PTHR30469:SF37">
    <property type="entry name" value="RAGD PROTEIN"/>
    <property type="match status" value="1"/>
</dbReference>
<keyword evidence="9" id="KW-1185">Reference proteome</keyword>
<organism evidence="8 9">
    <name type="scientific">Fimbriiglobus ruber</name>
    <dbReference type="NCBI Taxonomy" id="1908690"/>
    <lineage>
        <taxon>Bacteria</taxon>
        <taxon>Pseudomonadati</taxon>
        <taxon>Planctomycetota</taxon>
        <taxon>Planctomycetia</taxon>
        <taxon>Gemmatales</taxon>
        <taxon>Gemmataceae</taxon>
        <taxon>Fimbriiglobus</taxon>
    </lineage>
</organism>
<dbReference type="EMBL" id="NIDE01000004">
    <property type="protein sequence ID" value="OWK43359.1"/>
    <property type="molecule type" value="Genomic_DNA"/>
</dbReference>
<evidence type="ECO:0000259" key="7">
    <source>
        <dbReference type="Pfam" id="PF25967"/>
    </source>
</evidence>
<accession>A0A225E1J4</accession>
<dbReference type="InterPro" id="IPR058627">
    <property type="entry name" value="MdtA-like_C"/>
</dbReference>
<dbReference type="GO" id="GO:0015562">
    <property type="term" value="F:efflux transmembrane transporter activity"/>
    <property type="evidence" value="ECO:0007669"/>
    <property type="project" value="TreeGrafter"/>
</dbReference>
<dbReference type="SUPFAM" id="SSF111369">
    <property type="entry name" value="HlyD-like secretion proteins"/>
    <property type="match status" value="2"/>
</dbReference>
<dbReference type="AlphaFoldDB" id="A0A225E1J4"/>
<sequence length="451" mass="48086">MIVGVVGGSLYAFSRGRAIASSDDGKGEGAKAQNKVGVEVVHPKAGGIQRTSTQPGTVEPFEGADLYAKASGFLAEQSVDIGSKVTKGDVLARISVPEYEKQVARDQAKVRDADARVKQMEAHLLAARAEARAADASVTLARVMVRAKTAYQQFRVKQLNRIKELVSAKALDARLEDEQEDFYLSALEAENAAKEGVNTAQEKAAASHAQITQAEADVDAAKADVGVATAELEKSKVLLDYTVIKSPYTGVVTKRTFHPGDFIKSADQGGIVPMLAVERTDVMRIVVQVPDRDVPYVHQGSPAVIEIDALPGTVFETKGADKVVVSRWADAEDPATRTMRTEVDVKNPNDVLRHGMYGRATLILSAGTPNAMRVPSAALVDKAEGGRGSVRVVRDDKVHIAPVRFATDNGLEVEIVSGLNPTDRVIVRTTGSVEEGTPVTANEQSKSEGGH</sequence>
<name>A0A225E1J4_9BACT</name>
<comment type="similarity">
    <text evidence="2">Belongs to the membrane fusion protein (MFP) (TC 8.A.1) family.</text>
</comment>
<dbReference type="Gene3D" id="2.40.420.20">
    <property type="match status" value="1"/>
</dbReference>
<evidence type="ECO:0000256" key="3">
    <source>
        <dbReference type="ARBA" id="ARBA00022448"/>
    </source>
</evidence>
<keyword evidence="3" id="KW-0813">Transport</keyword>
<feature type="domain" description="Multidrug resistance protein MdtA-like barrel-sandwich hybrid" evidence="5">
    <location>
        <begin position="64"/>
        <end position="272"/>
    </location>
</feature>